<keyword evidence="1" id="KW-0175">Coiled coil</keyword>
<dbReference type="EMBL" id="LGUA01001725">
    <property type="protein sequence ID" value="OAX78129.1"/>
    <property type="molecule type" value="Genomic_DNA"/>
</dbReference>
<feature type="compositionally biased region" description="Basic and acidic residues" evidence="2">
    <location>
        <begin position="58"/>
        <end position="75"/>
    </location>
</feature>
<dbReference type="PANTHER" id="PTHR13282">
    <property type="entry name" value="PROTEIN FAM32A"/>
    <property type="match status" value="1"/>
</dbReference>
<evidence type="ECO:0000256" key="1">
    <source>
        <dbReference type="SAM" id="Coils"/>
    </source>
</evidence>
<accession>A0A1B7NMT9</accession>
<keyword evidence="4" id="KW-1185">Reference proteome</keyword>
<reference evidence="3 4" key="1">
    <citation type="submission" date="2015-07" db="EMBL/GenBank/DDBJ databases">
        <title>Emmonsia species relationships and genome sequence.</title>
        <authorList>
            <person name="Cuomo C.A."/>
            <person name="Schwartz I.S."/>
            <person name="Kenyon C."/>
            <person name="de Hoog G.S."/>
            <person name="Govender N.P."/>
            <person name="Botha A."/>
            <person name="Moreno L."/>
            <person name="de Vries M."/>
            <person name="Munoz J.F."/>
            <person name="Stielow J.B."/>
        </authorList>
    </citation>
    <scope>NUCLEOTIDE SEQUENCE [LARGE SCALE GENOMIC DNA]</scope>
    <source>
        <strain evidence="3 4">CBS 136260</strain>
    </source>
</reference>
<dbReference type="Pfam" id="PF08555">
    <property type="entry name" value="FAM32A"/>
    <property type="match status" value="1"/>
</dbReference>
<gene>
    <name evidence="3" type="ORF">ACJ72_07568</name>
</gene>
<dbReference type="PANTHER" id="PTHR13282:SF6">
    <property type="entry name" value="PROTEIN FAM32A"/>
    <property type="match status" value="1"/>
</dbReference>
<dbReference type="GO" id="GO:0005730">
    <property type="term" value="C:nucleolus"/>
    <property type="evidence" value="ECO:0007669"/>
    <property type="project" value="TreeGrafter"/>
</dbReference>
<protein>
    <recommendedName>
        <fullName evidence="5">DUF1754-domain-containing protein</fullName>
    </recommendedName>
</protein>
<comment type="caution">
    <text evidence="3">The sequence shown here is derived from an EMBL/GenBank/DDBJ whole genome shotgun (WGS) entry which is preliminary data.</text>
</comment>
<dbReference type="OrthoDB" id="4205821at2759"/>
<evidence type="ECO:0000256" key="2">
    <source>
        <dbReference type="SAM" id="MobiDB-lite"/>
    </source>
</evidence>
<dbReference type="InterPro" id="IPR013865">
    <property type="entry name" value="FAM32A"/>
</dbReference>
<evidence type="ECO:0000313" key="3">
    <source>
        <dbReference type="EMBL" id="OAX78129.1"/>
    </source>
</evidence>
<feature type="region of interest" description="Disordered" evidence="2">
    <location>
        <begin position="1"/>
        <end position="94"/>
    </location>
</feature>
<organism evidence="3 4">
    <name type="scientific">Emergomyces africanus</name>
    <dbReference type="NCBI Taxonomy" id="1955775"/>
    <lineage>
        <taxon>Eukaryota</taxon>
        <taxon>Fungi</taxon>
        <taxon>Dikarya</taxon>
        <taxon>Ascomycota</taxon>
        <taxon>Pezizomycotina</taxon>
        <taxon>Eurotiomycetes</taxon>
        <taxon>Eurotiomycetidae</taxon>
        <taxon>Onygenales</taxon>
        <taxon>Ajellomycetaceae</taxon>
        <taxon>Emergomyces</taxon>
    </lineage>
</organism>
<feature type="compositionally biased region" description="Basic and acidic residues" evidence="2">
    <location>
        <begin position="39"/>
        <end position="48"/>
    </location>
</feature>
<dbReference type="Proteomes" id="UP000091918">
    <property type="component" value="Unassembled WGS sequence"/>
</dbReference>
<feature type="coiled-coil region" evidence="1">
    <location>
        <begin position="100"/>
        <end position="144"/>
    </location>
</feature>
<dbReference type="STRING" id="1658172.A0A1B7NMT9"/>
<name>A0A1B7NMT9_9EURO</name>
<proteinExistence type="predicted"/>
<sequence>MAPASEYISGGGKLKIKGGAPVLDGRVGKKGKKKRKKEKERETDREGGDGIGDGEGSGGERVRRSVEGESADKSTRGGSGSGSGSRGVSEGAEKVVVVGKTEAERRYEEARRKRLDERLKREGVKTHKERVEELNKYLSNLSEHHDMYVPSSPPPLLLHDWCILLLFFEIYKLPTI</sequence>
<feature type="compositionally biased region" description="Basic residues" evidence="2">
    <location>
        <begin position="28"/>
        <end position="38"/>
    </location>
</feature>
<evidence type="ECO:0000313" key="4">
    <source>
        <dbReference type="Proteomes" id="UP000091918"/>
    </source>
</evidence>
<evidence type="ECO:0008006" key="5">
    <source>
        <dbReference type="Google" id="ProtNLM"/>
    </source>
</evidence>
<dbReference type="AlphaFoldDB" id="A0A1B7NMT9"/>